<evidence type="ECO:0000313" key="3">
    <source>
        <dbReference type="EMBL" id="OMG91286.1"/>
    </source>
</evidence>
<dbReference type="OrthoDB" id="8667193at2"/>
<feature type="region of interest" description="Disordered" evidence="1">
    <location>
        <begin position="1"/>
        <end position="25"/>
    </location>
</feature>
<dbReference type="Proteomes" id="UP000187251">
    <property type="component" value="Unassembled WGS sequence"/>
</dbReference>
<evidence type="ECO:0000313" key="4">
    <source>
        <dbReference type="Proteomes" id="UP000187251"/>
    </source>
</evidence>
<proteinExistence type="predicted"/>
<feature type="compositionally biased region" description="Pro residues" evidence="1">
    <location>
        <begin position="1"/>
        <end position="22"/>
    </location>
</feature>
<evidence type="ECO:0000256" key="1">
    <source>
        <dbReference type="SAM" id="MobiDB-lite"/>
    </source>
</evidence>
<feature type="domain" description="Antitoxin Xre/MbcA/ParS-like toxin-binding" evidence="2">
    <location>
        <begin position="108"/>
        <end position="157"/>
    </location>
</feature>
<dbReference type="InterPro" id="IPR024467">
    <property type="entry name" value="Xre/MbcA/ParS-like_toxin-bd"/>
</dbReference>
<name>A0A1R1JXK3_ALCXX</name>
<dbReference type="EMBL" id="MJMN01000004">
    <property type="protein sequence ID" value="OMG91286.1"/>
    <property type="molecule type" value="Genomic_DNA"/>
</dbReference>
<reference evidence="3 4" key="1">
    <citation type="submission" date="2016-09" db="EMBL/GenBank/DDBJ databases">
        <title>Phylogenomics of Achromobacter.</title>
        <authorList>
            <person name="Jeukens J."/>
            <person name="Freschi L."/>
            <person name="Vincent A.T."/>
            <person name="Emond-Rheault J.-G."/>
            <person name="Kukavica-Ibrulj I."/>
            <person name="Charette S.J."/>
            <person name="Levesque R.C."/>
        </authorList>
    </citation>
    <scope>NUCLEOTIDE SEQUENCE [LARGE SCALE GENOMIC DNA]</scope>
    <source>
        <strain evidence="3 4">AUS488</strain>
    </source>
</reference>
<dbReference type="RefSeq" id="WP_076409776.1">
    <property type="nucleotide sequence ID" value="NZ_AP028040.1"/>
</dbReference>
<gene>
    <name evidence="3" type="ORF">BIZ92_19820</name>
</gene>
<organism evidence="3 4">
    <name type="scientific">Alcaligenes xylosoxydans xylosoxydans</name>
    <name type="common">Achromobacter xylosoxidans</name>
    <dbReference type="NCBI Taxonomy" id="85698"/>
    <lineage>
        <taxon>Bacteria</taxon>
        <taxon>Pseudomonadati</taxon>
        <taxon>Pseudomonadota</taxon>
        <taxon>Betaproteobacteria</taxon>
        <taxon>Burkholderiales</taxon>
        <taxon>Alcaligenaceae</taxon>
        <taxon>Achromobacter</taxon>
    </lineage>
</organism>
<sequence length="160" mass="17434">MPPSTKPRPPRRPSPPSPPALPEPGGIAAALEARLSQALGQSGPPASLQCAAALLQSLRVAFAGELLHWLALVPQVEPGRPRDPLRDHSLDLADLRVLYRALRVAWLAELVFGGVEGARRWLCSPKRRLHGRVPLLLCQHGRYAVLIEQWLINIDEGNGP</sequence>
<evidence type="ECO:0000259" key="2">
    <source>
        <dbReference type="Pfam" id="PF09722"/>
    </source>
</evidence>
<comment type="caution">
    <text evidence="3">The sequence shown here is derived from an EMBL/GenBank/DDBJ whole genome shotgun (WGS) entry which is preliminary data.</text>
</comment>
<protein>
    <recommendedName>
        <fullName evidence="2">Antitoxin Xre/MbcA/ParS-like toxin-binding domain-containing protein</fullName>
    </recommendedName>
</protein>
<accession>A0A1R1JXK3</accession>
<dbReference type="AlphaFoldDB" id="A0A1R1JXK3"/>
<dbReference type="Pfam" id="PF09722">
    <property type="entry name" value="Xre_MbcA_ParS_C"/>
    <property type="match status" value="1"/>
</dbReference>